<dbReference type="PANTHER" id="PTHR32332">
    <property type="entry name" value="2-NITROPROPANE DIOXYGENASE"/>
    <property type="match status" value="1"/>
</dbReference>
<name>A0A1F6G4Z1_9BACT</name>
<dbReference type="AlphaFoldDB" id="A0A1F6G4Z1"/>
<dbReference type="PANTHER" id="PTHR32332:SF33">
    <property type="entry name" value="NITRONATE MONOOXYGENASE DOMAIN-CONTAINING PROTEIN"/>
    <property type="match status" value="1"/>
</dbReference>
<evidence type="ECO:0008006" key="3">
    <source>
        <dbReference type="Google" id="ProtNLM"/>
    </source>
</evidence>
<gene>
    <name evidence="1" type="ORF">A2609_03030</name>
</gene>
<organism evidence="1 2">
    <name type="scientific">Candidatus Kaiserbacteria bacterium RIFOXYD1_FULL_47_14</name>
    <dbReference type="NCBI Taxonomy" id="1798533"/>
    <lineage>
        <taxon>Bacteria</taxon>
        <taxon>Candidatus Kaiseribacteriota</taxon>
    </lineage>
</organism>
<dbReference type="SUPFAM" id="SSF51412">
    <property type="entry name" value="Inosine monophosphate dehydrogenase (IMPDH)"/>
    <property type="match status" value="1"/>
</dbReference>
<dbReference type="STRING" id="1798533.A2609_03030"/>
<reference evidence="1 2" key="1">
    <citation type="journal article" date="2016" name="Nat. Commun.">
        <title>Thousands of microbial genomes shed light on interconnected biogeochemical processes in an aquifer system.</title>
        <authorList>
            <person name="Anantharaman K."/>
            <person name="Brown C.T."/>
            <person name="Hug L.A."/>
            <person name="Sharon I."/>
            <person name="Castelle C.J."/>
            <person name="Probst A.J."/>
            <person name="Thomas B.C."/>
            <person name="Singh A."/>
            <person name="Wilkins M.J."/>
            <person name="Karaoz U."/>
            <person name="Brodie E.L."/>
            <person name="Williams K.H."/>
            <person name="Hubbard S.S."/>
            <person name="Banfield J.F."/>
        </authorList>
    </citation>
    <scope>NUCLEOTIDE SEQUENCE [LARGE SCALE GENOMIC DNA]</scope>
</reference>
<dbReference type="EMBL" id="MFMU01000012">
    <property type="protein sequence ID" value="OGG93185.1"/>
    <property type="molecule type" value="Genomic_DNA"/>
</dbReference>
<dbReference type="Proteomes" id="UP000176867">
    <property type="component" value="Unassembled WGS sequence"/>
</dbReference>
<proteinExistence type="predicted"/>
<evidence type="ECO:0000313" key="2">
    <source>
        <dbReference type="Proteomes" id="UP000176867"/>
    </source>
</evidence>
<evidence type="ECO:0000313" key="1">
    <source>
        <dbReference type="EMBL" id="OGG93185.1"/>
    </source>
</evidence>
<dbReference type="Gene3D" id="3.20.20.70">
    <property type="entry name" value="Aldolase class I"/>
    <property type="match status" value="1"/>
</dbReference>
<comment type="caution">
    <text evidence="1">The sequence shown here is derived from an EMBL/GenBank/DDBJ whole genome shotgun (WGS) entry which is preliminary data.</text>
</comment>
<accession>A0A1F6G4Z1</accession>
<protein>
    <recommendedName>
        <fullName evidence="3">Nitronate monooxygenase domain-containing protein</fullName>
    </recommendedName>
</protein>
<dbReference type="InterPro" id="IPR013785">
    <property type="entry name" value="Aldolase_TIM"/>
</dbReference>
<sequence>MNHLKIVQGGMGVYISTPFLAKKCSQGGVLGTVSGVGAEHLLARILQSGDPGGQYRHALAHFPFQEVAERIIAKYFVEGGILVGQRFKVVPAFNLQPSSDLIGLMVAASYALVWLAKEGHTRPISVNYLEKIQIPLIYYITGAMLAGVDFVTMGAGITLQIPKVLDAIASGGVPSYCISVGGSRDGTETISFNPSSFFGMKFPELKRPGFLPIVSTDTLAGIMAGKLSRGSIQGFVIELPTAGGHNAPPRKKGIFDADGQPIYGQKDEVNFEKIRDLGVPFWIGGSYASPELLAQARALGAVGIQAGSIFALSEDSGMEPSLRREIRRLGYRGELVIRTDAQASPTGFPFKVASVSGTLSDSMVYDARMRKCEPSMLRVPYRREDDAIVFRCPSEPAHDYERKGRKIQDIDGRKCLCCGLFASAGLGNPGEPPILTMGDDVNFLRHLMENENSSYRATDAIAYLLQKQKQSAL</sequence>